<reference evidence="2 3" key="1">
    <citation type="submission" date="2015-06" db="EMBL/GenBank/DDBJ databases">
        <title>Draft genome of the ant-associated black yeast Phialophora attae CBS 131958.</title>
        <authorList>
            <person name="Moreno L.F."/>
            <person name="Stielow B.J."/>
            <person name="de Hoog S."/>
            <person name="Vicente V.A."/>
            <person name="Weiss V.A."/>
            <person name="de Vries M."/>
            <person name="Cruz L.M."/>
            <person name="Souza E.M."/>
        </authorList>
    </citation>
    <scope>NUCLEOTIDE SEQUENCE [LARGE SCALE GENOMIC DNA]</scope>
    <source>
        <strain evidence="2 3">CBS 131958</strain>
    </source>
</reference>
<sequence length="285" mass="31134">MDFSKNITSLFDALSTLEQPVPDSNERRSFVIPERKPNVLKLLTQPHSSLAKHIFLTLHFLFPHDLLPALDLLDRGLVRCLLYTNTNSDHHPTTEAEAVDNPSAPKKNSAKEVYYIQSASAVTDHPTSINPNQITSSPGTNDFATSRAAPSTSTGRYRNALRPKPTDTFYEVHLDSWNCSCAAFAFNALNLLSIDDGGEGDDDGPSAKLGEPPTESPVGPVEGPVFRFGGTITQPHSPAPVCKHILAACVARSLPEWAWDGSEGWRREVSDREEMAGWGGGWGDR</sequence>
<dbReference type="VEuPathDB" id="FungiDB:AB675_1220"/>
<evidence type="ECO:0008006" key="4">
    <source>
        <dbReference type="Google" id="ProtNLM"/>
    </source>
</evidence>
<organism evidence="2 3">
    <name type="scientific">Cyphellophora attinorum</name>
    <dbReference type="NCBI Taxonomy" id="1664694"/>
    <lineage>
        <taxon>Eukaryota</taxon>
        <taxon>Fungi</taxon>
        <taxon>Dikarya</taxon>
        <taxon>Ascomycota</taxon>
        <taxon>Pezizomycotina</taxon>
        <taxon>Eurotiomycetes</taxon>
        <taxon>Chaetothyriomycetidae</taxon>
        <taxon>Chaetothyriales</taxon>
        <taxon>Cyphellophoraceae</taxon>
        <taxon>Cyphellophora</taxon>
    </lineage>
</organism>
<feature type="region of interest" description="Disordered" evidence="1">
    <location>
        <begin position="197"/>
        <end position="222"/>
    </location>
</feature>
<evidence type="ECO:0000313" key="3">
    <source>
        <dbReference type="Proteomes" id="UP000038010"/>
    </source>
</evidence>
<feature type="region of interest" description="Disordered" evidence="1">
    <location>
        <begin position="124"/>
        <end position="162"/>
    </location>
</feature>
<proteinExistence type="predicted"/>
<dbReference type="GeneID" id="28732974"/>
<dbReference type="RefSeq" id="XP_017995663.1">
    <property type="nucleotide sequence ID" value="XM_018141094.1"/>
</dbReference>
<name>A0A0N1HI66_9EURO</name>
<dbReference type="Proteomes" id="UP000038010">
    <property type="component" value="Unassembled WGS sequence"/>
</dbReference>
<feature type="compositionally biased region" description="Polar residues" evidence="1">
    <location>
        <begin position="124"/>
        <end position="156"/>
    </location>
</feature>
<accession>A0A0N1HI66</accession>
<protein>
    <recommendedName>
        <fullName evidence="4">SWIM-type domain-containing protein</fullName>
    </recommendedName>
</protein>
<gene>
    <name evidence="2" type="ORF">AB675_1220</name>
</gene>
<dbReference type="OrthoDB" id="5413281at2759"/>
<dbReference type="STRING" id="1664694.A0A0N1HI66"/>
<evidence type="ECO:0000313" key="2">
    <source>
        <dbReference type="EMBL" id="KPI35700.1"/>
    </source>
</evidence>
<comment type="caution">
    <text evidence="2">The sequence shown here is derived from an EMBL/GenBank/DDBJ whole genome shotgun (WGS) entry which is preliminary data.</text>
</comment>
<evidence type="ECO:0000256" key="1">
    <source>
        <dbReference type="SAM" id="MobiDB-lite"/>
    </source>
</evidence>
<dbReference type="EMBL" id="LFJN01000037">
    <property type="protein sequence ID" value="KPI35700.1"/>
    <property type="molecule type" value="Genomic_DNA"/>
</dbReference>
<dbReference type="AlphaFoldDB" id="A0A0N1HI66"/>
<keyword evidence="3" id="KW-1185">Reference proteome</keyword>